<gene>
    <name evidence="1" type="ORF">C1SCF055_LOCUS2668</name>
</gene>
<protein>
    <submittedName>
        <fullName evidence="1">Uncharacterized protein</fullName>
    </submittedName>
</protein>
<dbReference type="EMBL" id="CAMXCT010000125">
    <property type="protein sequence ID" value="CAI3974248.1"/>
    <property type="molecule type" value="Genomic_DNA"/>
</dbReference>
<keyword evidence="3" id="KW-1185">Reference proteome</keyword>
<accession>A0A9P1BIW1</accession>
<evidence type="ECO:0000313" key="2">
    <source>
        <dbReference type="EMBL" id="CAL4761560.1"/>
    </source>
</evidence>
<name>A0A9P1BIW1_9DINO</name>
<dbReference type="AlphaFoldDB" id="A0A9P1BIW1"/>
<dbReference type="Gene3D" id="3.30.420.10">
    <property type="entry name" value="Ribonuclease H-like superfamily/Ribonuclease H"/>
    <property type="match status" value="1"/>
</dbReference>
<organism evidence="1">
    <name type="scientific">Cladocopium goreaui</name>
    <dbReference type="NCBI Taxonomy" id="2562237"/>
    <lineage>
        <taxon>Eukaryota</taxon>
        <taxon>Sar</taxon>
        <taxon>Alveolata</taxon>
        <taxon>Dinophyceae</taxon>
        <taxon>Suessiales</taxon>
        <taxon>Symbiodiniaceae</taxon>
        <taxon>Cladocopium</taxon>
    </lineage>
</organism>
<proteinExistence type="predicted"/>
<dbReference type="Proteomes" id="UP001152797">
    <property type="component" value="Unassembled WGS sequence"/>
</dbReference>
<dbReference type="GO" id="GO:0003676">
    <property type="term" value="F:nucleic acid binding"/>
    <property type="evidence" value="ECO:0007669"/>
    <property type="project" value="InterPro"/>
</dbReference>
<dbReference type="EMBL" id="CAMXCT020000125">
    <property type="protein sequence ID" value="CAL1127623.1"/>
    <property type="molecule type" value="Genomic_DNA"/>
</dbReference>
<evidence type="ECO:0000313" key="3">
    <source>
        <dbReference type="Proteomes" id="UP001152797"/>
    </source>
</evidence>
<evidence type="ECO:0000313" key="1">
    <source>
        <dbReference type="EMBL" id="CAI3974248.1"/>
    </source>
</evidence>
<dbReference type="EMBL" id="CAMXCT030000125">
    <property type="protein sequence ID" value="CAL4761560.1"/>
    <property type="molecule type" value="Genomic_DNA"/>
</dbReference>
<sequence length="662" mass="75994">MQTPLTQLRSTETREAIVVPEGETLTLYADHCKAFTKDDQLEIANVPCKVIHIAEHFVQVKPHSTADWPAEATIHQHQAHTTPEDMCQALDAYWTQFWTKQPDPPPSDLGDILQYVPAQMHSKRCAAVSAYCLTALRNFLRMQRQDWKTLLNEISAAYQTAAQQAAEWLHLCNWTHTEPDIQPGLYQAVHAVDMQGAPLSFYTDGSCQFPAHPNESYSTYSVIIDTATDDAEREQHAKHYATGQHMPCTLCSLAVARTPGEQRIHRAELYAIVYICERFQNTIVHTDSAVTLAAIRRCQNTSNPDTLHDMEDLDLVLRLWVTLHTGNRQFLKVKAHAEEDSQVPWLTLYHRLGNKRANDVAITANEFLLAPLVQEMQDMHKDLAAQRHHLAQLLRYHLEVIRRHAELKFIKQQEEATTLPEQALPTRQAVFHKLCQYQADPCWSRVAPQVQELRHCTWGPTLTAKLQDWCNQIRWPTNRTDDEIQNAGLTWIEMVLSFMIFARCFLPVKRPGQEGVMMLTPIQSFAALKAYDVKLSELANLFAIFCKQLQDLQDTPIFPEVERGLVRSLYIQGAAFFSSGFRIRAVVPFQTEVLSSLQPYLLRHRGRAFVDIPEFPIEPDEAMFLQVKSELRQSWDSRTAMTHKAARRITDWYSLHEGGWKW</sequence>
<dbReference type="InterPro" id="IPR036397">
    <property type="entry name" value="RNaseH_sf"/>
</dbReference>
<comment type="caution">
    <text evidence="1">The sequence shown here is derived from an EMBL/GenBank/DDBJ whole genome shotgun (WGS) entry which is preliminary data.</text>
</comment>
<reference evidence="1" key="1">
    <citation type="submission" date="2022-10" db="EMBL/GenBank/DDBJ databases">
        <authorList>
            <person name="Chen Y."/>
            <person name="Dougan E. K."/>
            <person name="Chan C."/>
            <person name="Rhodes N."/>
            <person name="Thang M."/>
        </authorList>
    </citation>
    <scope>NUCLEOTIDE SEQUENCE</scope>
</reference>
<reference evidence="2 3" key="2">
    <citation type="submission" date="2024-05" db="EMBL/GenBank/DDBJ databases">
        <authorList>
            <person name="Chen Y."/>
            <person name="Shah S."/>
            <person name="Dougan E. K."/>
            <person name="Thang M."/>
            <person name="Chan C."/>
        </authorList>
    </citation>
    <scope>NUCLEOTIDE SEQUENCE [LARGE SCALE GENOMIC DNA]</scope>
</reference>